<dbReference type="Gene3D" id="3.90.780.10">
    <property type="entry name" value="5'-Nucleotidase, C-terminal domain"/>
    <property type="match status" value="1"/>
</dbReference>
<dbReference type="GO" id="GO:0008768">
    <property type="term" value="F:UDP-sugar diphosphatase activity"/>
    <property type="evidence" value="ECO:0007669"/>
    <property type="project" value="TreeGrafter"/>
</dbReference>
<feature type="signal peptide" evidence="2">
    <location>
        <begin position="1"/>
        <end position="21"/>
    </location>
</feature>
<proteinExistence type="inferred from homology"/>
<feature type="chain" id="PRO_5039747973" evidence="2">
    <location>
        <begin position="22"/>
        <end position="648"/>
    </location>
</feature>
<keyword evidence="3" id="KW-0472">Membrane</keyword>
<dbReference type="PRINTS" id="PR01607">
    <property type="entry name" value="APYRASEFAMLY"/>
</dbReference>
<dbReference type="InterPro" id="IPR006179">
    <property type="entry name" value="5_nucleotidase/apyrase"/>
</dbReference>
<dbReference type="GO" id="GO:0046872">
    <property type="term" value="F:metal ion binding"/>
    <property type="evidence" value="ECO:0007669"/>
    <property type="project" value="InterPro"/>
</dbReference>
<comment type="similarity">
    <text evidence="2">Belongs to the 5'-nucleotidase family.</text>
</comment>
<comment type="caution">
    <text evidence="6">The sequence shown here is derived from an EMBL/GenBank/DDBJ whole genome shotgun (WGS) entry which is preliminary data.</text>
</comment>
<dbReference type="InterPro" id="IPR036907">
    <property type="entry name" value="5'-Nucleotdase_C_sf"/>
</dbReference>
<keyword evidence="3" id="KW-1133">Transmembrane helix</keyword>
<dbReference type="GO" id="GO:0008253">
    <property type="term" value="F:5'-nucleotidase activity"/>
    <property type="evidence" value="ECO:0007669"/>
    <property type="project" value="TreeGrafter"/>
</dbReference>
<accession>A0A4V3G6D3</accession>
<keyword evidence="1 2" id="KW-0732">Signal</keyword>
<dbReference type="GO" id="GO:0009166">
    <property type="term" value="P:nucleotide catabolic process"/>
    <property type="evidence" value="ECO:0007669"/>
    <property type="project" value="InterPro"/>
</dbReference>
<evidence type="ECO:0000313" key="6">
    <source>
        <dbReference type="EMBL" id="TDW14834.1"/>
    </source>
</evidence>
<keyword evidence="2" id="KW-0547">Nucleotide-binding</keyword>
<evidence type="ECO:0000313" key="7">
    <source>
        <dbReference type="Proteomes" id="UP000294743"/>
    </source>
</evidence>
<dbReference type="AlphaFoldDB" id="A0A4V3G6D3"/>
<dbReference type="Pfam" id="PF00149">
    <property type="entry name" value="Metallophos"/>
    <property type="match status" value="1"/>
</dbReference>
<dbReference type="OrthoDB" id="9801679at2"/>
<dbReference type="PANTHER" id="PTHR11575">
    <property type="entry name" value="5'-NUCLEOTIDASE-RELATED"/>
    <property type="match status" value="1"/>
</dbReference>
<evidence type="ECO:0000259" key="4">
    <source>
        <dbReference type="Pfam" id="PF00149"/>
    </source>
</evidence>
<evidence type="ECO:0000256" key="3">
    <source>
        <dbReference type="SAM" id="Phobius"/>
    </source>
</evidence>
<dbReference type="Pfam" id="PF02872">
    <property type="entry name" value="5_nucleotid_C"/>
    <property type="match status" value="1"/>
</dbReference>
<dbReference type="InterPro" id="IPR006146">
    <property type="entry name" value="5'-Nucleotdase_CS"/>
</dbReference>
<dbReference type="RefSeq" id="WP_134170327.1">
    <property type="nucleotide sequence ID" value="NZ_SODD01000030.1"/>
</dbReference>
<evidence type="ECO:0000256" key="1">
    <source>
        <dbReference type="ARBA" id="ARBA00022729"/>
    </source>
</evidence>
<evidence type="ECO:0000259" key="5">
    <source>
        <dbReference type="Pfam" id="PF02872"/>
    </source>
</evidence>
<dbReference type="GO" id="GO:0030288">
    <property type="term" value="C:outer membrane-bounded periplasmic space"/>
    <property type="evidence" value="ECO:0007669"/>
    <property type="project" value="TreeGrafter"/>
</dbReference>
<feature type="transmembrane region" description="Helical" evidence="3">
    <location>
        <begin position="626"/>
        <end position="643"/>
    </location>
</feature>
<keyword evidence="7" id="KW-1185">Reference proteome</keyword>
<sequence>MKRLKKIVLSLFVTISMFSLVVPSTLRQVHALDFDKKITIIHTNDVHSFVDVEPYVKGYANKLEAAGEAYTIVSAGDAFAGTSFASMSRGLDVATVMNAVGYDMMTLGNHEYAMKFDMLSDIVDAANFPILGANAEPDLLAAIPDVEEYVIKDYNGIKIAYLGLTTAYNPEGFGARTVAKAEELKAKATAEGATIFIGVTHLGVKDSNPELTSKYLAEKCDWFTAIVDAHCHTVHDGGLMHNGVLIAETGEYGNNFGVMELYLKNGEVVDVTSTIIPISEAESRGITPDAQIQEIIDNVRAKNETILKEVMFTTPVDLTGNRQVIRKQETNLGNIVSDAYLATAKGNADVSFAPGVTIRQDLPKGDVTYDELLNTLGSEQRLLSFELSGKEIYAAMENALATYPEENNNFQHFAGMKVYFDPTRPVGERIEKIVLDDGRTVEADVVYRAITREDMLAWFLSDERLANFEYIAHGSVYPDFITYAKANAHTFKAEIEGRLVDTTKVVDHEVELQVYASNFDIRYDKLSTLDQKQIQSLAKLTVTIDGEVVDAYTVDIDAASLKAIKDAKNENKTYPLFLTVSYTDVQNELYTQIVQIDVQVKAVDQSQPSTTPNAGGSVNTYDPTSIVLLYGLLACSALGIMYTRKRKA</sequence>
<dbReference type="EMBL" id="SODD01000030">
    <property type="protein sequence ID" value="TDW14834.1"/>
    <property type="molecule type" value="Genomic_DNA"/>
</dbReference>
<dbReference type="InterPro" id="IPR029052">
    <property type="entry name" value="Metallo-depent_PP-like"/>
</dbReference>
<keyword evidence="3" id="KW-0812">Transmembrane</keyword>
<dbReference type="PROSITE" id="PS00785">
    <property type="entry name" value="5_NUCLEOTIDASE_1"/>
    <property type="match status" value="1"/>
</dbReference>
<dbReference type="InterPro" id="IPR004843">
    <property type="entry name" value="Calcineurin-like_PHP"/>
</dbReference>
<reference evidence="6 7" key="1">
    <citation type="submission" date="2019-03" db="EMBL/GenBank/DDBJ databases">
        <title>Genomic Encyclopedia of Type Strains, Phase IV (KMG-IV): sequencing the most valuable type-strain genomes for metagenomic binning, comparative biology and taxonomic classification.</title>
        <authorList>
            <person name="Goeker M."/>
        </authorList>
    </citation>
    <scope>NUCLEOTIDE SEQUENCE [LARGE SCALE GENOMIC DNA]</scope>
    <source>
        <strain evidence="6 7">DSM 28867</strain>
    </source>
</reference>
<dbReference type="InterPro" id="IPR008334">
    <property type="entry name" value="5'-Nucleotdase_C"/>
</dbReference>
<dbReference type="PANTHER" id="PTHR11575:SF24">
    <property type="entry name" value="5'-NUCLEOTIDASE"/>
    <property type="match status" value="1"/>
</dbReference>
<organism evidence="6 7">
    <name type="scientific">Breznakia blatticola</name>
    <dbReference type="NCBI Taxonomy" id="1754012"/>
    <lineage>
        <taxon>Bacteria</taxon>
        <taxon>Bacillati</taxon>
        <taxon>Bacillota</taxon>
        <taxon>Erysipelotrichia</taxon>
        <taxon>Erysipelotrichales</taxon>
        <taxon>Erysipelotrichaceae</taxon>
        <taxon>Breznakia</taxon>
    </lineage>
</organism>
<dbReference type="SUPFAM" id="SSF56300">
    <property type="entry name" value="Metallo-dependent phosphatases"/>
    <property type="match status" value="1"/>
</dbReference>
<feature type="domain" description="Calcineurin-like phosphoesterase" evidence="4">
    <location>
        <begin position="39"/>
        <end position="129"/>
    </location>
</feature>
<dbReference type="GO" id="GO:0000166">
    <property type="term" value="F:nucleotide binding"/>
    <property type="evidence" value="ECO:0007669"/>
    <property type="project" value="UniProtKB-KW"/>
</dbReference>
<dbReference type="SUPFAM" id="SSF55816">
    <property type="entry name" value="5'-nucleotidase (syn. UDP-sugar hydrolase), C-terminal domain"/>
    <property type="match status" value="1"/>
</dbReference>
<name>A0A4V3G6D3_9FIRM</name>
<keyword evidence="2" id="KW-0378">Hydrolase</keyword>
<gene>
    <name evidence="6" type="ORF">EDD63_13027</name>
</gene>
<dbReference type="Gene3D" id="3.60.21.10">
    <property type="match status" value="1"/>
</dbReference>
<evidence type="ECO:0000256" key="2">
    <source>
        <dbReference type="RuleBase" id="RU362119"/>
    </source>
</evidence>
<feature type="domain" description="5'-Nucleotidase C-terminal" evidence="5">
    <location>
        <begin position="321"/>
        <end position="451"/>
    </location>
</feature>
<dbReference type="Proteomes" id="UP000294743">
    <property type="component" value="Unassembled WGS sequence"/>
</dbReference>
<protein>
    <submittedName>
        <fullName evidence="6">2',3'-cyclic-nucleotide 2'-phosphodiesterase (5'-nucleotidase family)</fullName>
    </submittedName>
</protein>